<dbReference type="AlphaFoldDB" id="A0A812VQ39"/>
<proteinExistence type="predicted"/>
<feature type="region of interest" description="Disordered" evidence="1">
    <location>
        <begin position="39"/>
        <end position="70"/>
    </location>
</feature>
<evidence type="ECO:0000256" key="1">
    <source>
        <dbReference type="SAM" id="MobiDB-lite"/>
    </source>
</evidence>
<dbReference type="EMBL" id="CAJNJA010029964">
    <property type="protein sequence ID" value="CAE7636558.1"/>
    <property type="molecule type" value="Genomic_DNA"/>
</dbReference>
<sequence length="70" mass="7168">AELQVAAQRSAETQAGANLQLSFQHGKEFGCGLEEVPALPNEAEPENAAEQTEAVAAAASSTEAEGESPQ</sequence>
<accession>A0A812VQ39</accession>
<organism evidence="2 3">
    <name type="scientific">Symbiodinium necroappetens</name>
    <dbReference type="NCBI Taxonomy" id="1628268"/>
    <lineage>
        <taxon>Eukaryota</taxon>
        <taxon>Sar</taxon>
        <taxon>Alveolata</taxon>
        <taxon>Dinophyceae</taxon>
        <taxon>Suessiales</taxon>
        <taxon>Symbiodiniaceae</taxon>
        <taxon>Symbiodinium</taxon>
    </lineage>
</organism>
<reference evidence="2" key="1">
    <citation type="submission" date="2021-02" db="EMBL/GenBank/DDBJ databases">
        <authorList>
            <person name="Dougan E. K."/>
            <person name="Rhodes N."/>
            <person name="Thang M."/>
            <person name="Chan C."/>
        </authorList>
    </citation>
    <scope>NUCLEOTIDE SEQUENCE</scope>
</reference>
<feature type="non-terminal residue" evidence="2">
    <location>
        <position position="1"/>
    </location>
</feature>
<evidence type="ECO:0000313" key="2">
    <source>
        <dbReference type="EMBL" id="CAE7636558.1"/>
    </source>
</evidence>
<dbReference type="Proteomes" id="UP000601435">
    <property type="component" value="Unassembled WGS sequence"/>
</dbReference>
<name>A0A812VQ39_9DINO</name>
<feature type="non-terminal residue" evidence="2">
    <location>
        <position position="70"/>
    </location>
</feature>
<comment type="caution">
    <text evidence="2">The sequence shown here is derived from an EMBL/GenBank/DDBJ whole genome shotgun (WGS) entry which is preliminary data.</text>
</comment>
<protein>
    <submittedName>
        <fullName evidence="2">Uncharacterized protein</fullName>
    </submittedName>
</protein>
<keyword evidence="3" id="KW-1185">Reference proteome</keyword>
<evidence type="ECO:0000313" key="3">
    <source>
        <dbReference type="Proteomes" id="UP000601435"/>
    </source>
</evidence>
<gene>
    <name evidence="2" type="ORF">SNEC2469_LOCUS17967</name>
</gene>